<feature type="region of interest" description="Disordered" evidence="1">
    <location>
        <begin position="50"/>
        <end position="77"/>
    </location>
</feature>
<protein>
    <submittedName>
        <fullName evidence="2">Uncharacterized protein</fullName>
    </submittedName>
</protein>
<keyword evidence="3" id="KW-1185">Reference proteome</keyword>
<dbReference type="OrthoDB" id="598431at2"/>
<evidence type="ECO:0000313" key="3">
    <source>
        <dbReference type="Proteomes" id="UP000189177"/>
    </source>
</evidence>
<reference evidence="2 3" key="1">
    <citation type="submission" date="2017-02" db="EMBL/GenBank/DDBJ databases">
        <title>Genomic diversity within the haloalkaliphilic genus Thioalkalivibrio.</title>
        <authorList>
            <person name="Ahn A.-C."/>
            <person name="Meier-Kolthoff J."/>
            <person name="Overmars L."/>
            <person name="Richter M."/>
            <person name="Woyke T."/>
            <person name="Sorokin D.Y."/>
            <person name="Muyzer G."/>
        </authorList>
    </citation>
    <scope>NUCLEOTIDE SEQUENCE [LARGE SCALE GENOMIC DNA]</scope>
    <source>
        <strain evidence="2 3">HL17</strain>
    </source>
</reference>
<accession>A0A1V2ZVE5</accession>
<name>A0A1V2ZVE5_9GAMM</name>
<proteinExistence type="predicted"/>
<dbReference type="STRING" id="252474.B1A74_12765"/>
<evidence type="ECO:0000313" key="2">
    <source>
        <dbReference type="EMBL" id="OOC09079.1"/>
    </source>
</evidence>
<dbReference type="EMBL" id="MUZR01000063">
    <property type="protein sequence ID" value="OOC09079.1"/>
    <property type="molecule type" value="Genomic_DNA"/>
</dbReference>
<comment type="caution">
    <text evidence="2">The sequence shown here is derived from an EMBL/GenBank/DDBJ whole genome shotgun (WGS) entry which is preliminary data.</text>
</comment>
<sequence length="77" mass="8405">MATEQDHESKALMALRKAVAKALERKRRLGQYAVVWRDGQMVRLAPEQIGSAEAYESGGSAPPSAVREPGPDDEDPK</sequence>
<gene>
    <name evidence="2" type="ORF">B1A74_12765</name>
</gene>
<dbReference type="AlphaFoldDB" id="A0A1V2ZVE5"/>
<dbReference type="RefSeq" id="WP_077244850.1">
    <property type="nucleotide sequence ID" value="NZ_MUZR01000063.1"/>
</dbReference>
<organism evidence="2 3">
    <name type="scientific">Thioalkalivibrio halophilus</name>
    <dbReference type="NCBI Taxonomy" id="252474"/>
    <lineage>
        <taxon>Bacteria</taxon>
        <taxon>Pseudomonadati</taxon>
        <taxon>Pseudomonadota</taxon>
        <taxon>Gammaproteobacteria</taxon>
        <taxon>Chromatiales</taxon>
        <taxon>Ectothiorhodospiraceae</taxon>
        <taxon>Thioalkalivibrio</taxon>
    </lineage>
</organism>
<evidence type="ECO:0000256" key="1">
    <source>
        <dbReference type="SAM" id="MobiDB-lite"/>
    </source>
</evidence>
<dbReference type="Proteomes" id="UP000189177">
    <property type="component" value="Unassembled WGS sequence"/>
</dbReference>